<keyword evidence="9 15" id="KW-0067">ATP-binding</keyword>
<feature type="transmembrane region" description="Helical" evidence="15">
    <location>
        <begin position="485"/>
        <end position="506"/>
    </location>
</feature>
<dbReference type="PRINTS" id="PR00942">
    <property type="entry name" value="CUATPASEI"/>
</dbReference>
<dbReference type="PRINTS" id="PR00119">
    <property type="entry name" value="CATATPASE"/>
</dbReference>
<dbReference type="SFLD" id="SFLDS00003">
    <property type="entry name" value="Haloacid_Dehalogenase"/>
    <property type="match status" value="1"/>
</dbReference>
<evidence type="ECO:0000256" key="14">
    <source>
        <dbReference type="ARBA" id="ARBA00023136"/>
    </source>
</evidence>
<keyword evidence="10" id="KW-1278">Translocase</keyword>
<dbReference type="PROSITE" id="PS01047">
    <property type="entry name" value="HMA_1"/>
    <property type="match status" value="3"/>
</dbReference>
<keyword evidence="3" id="KW-0813">Transport</keyword>
<evidence type="ECO:0000256" key="10">
    <source>
        <dbReference type="ARBA" id="ARBA00022967"/>
    </source>
</evidence>
<evidence type="ECO:0000313" key="19">
    <source>
        <dbReference type="Proteomes" id="UP000639338"/>
    </source>
</evidence>
<comment type="similarity">
    <text evidence="15">Belongs to the cation transport ATPase (P-type) (TC 3.A.3) family. Type IB subfamily.</text>
</comment>
<dbReference type="GO" id="GO:0016020">
    <property type="term" value="C:membrane"/>
    <property type="evidence" value="ECO:0007669"/>
    <property type="project" value="UniProtKB-SubCell"/>
</dbReference>
<feature type="transmembrane region" description="Helical" evidence="15">
    <location>
        <begin position="707"/>
        <end position="729"/>
    </location>
</feature>
<dbReference type="GO" id="GO:0016887">
    <property type="term" value="F:ATP hydrolysis activity"/>
    <property type="evidence" value="ECO:0007669"/>
    <property type="project" value="InterPro"/>
</dbReference>
<protein>
    <recommendedName>
        <fullName evidence="2">P-type Cu(+) transporter</fullName>
        <ecNumber evidence="2">7.2.2.8</ecNumber>
    </recommendedName>
</protein>
<evidence type="ECO:0000256" key="1">
    <source>
        <dbReference type="ARBA" id="ARBA00004166"/>
    </source>
</evidence>
<dbReference type="Pfam" id="PF00403">
    <property type="entry name" value="HMA"/>
    <property type="match status" value="4"/>
</dbReference>
<dbReference type="NCBIfam" id="TIGR00003">
    <property type="entry name" value="copper ion binding protein"/>
    <property type="match status" value="4"/>
</dbReference>
<dbReference type="Gene3D" id="1.20.1110.10">
    <property type="entry name" value="Calcium-transporting ATPase, transmembrane domain"/>
    <property type="match status" value="1"/>
</dbReference>
<feature type="transmembrane region" description="Helical" evidence="15">
    <location>
        <begin position="441"/>
        <end position="465"/>
    </location>
</feature>
<evidence type="ECO:0000256" key="15">
    <source>
        <dbReference type="RuleBase" id="RU362081"/>
    </source>
</evidence>
<dbReference type="PROSITE" id="PS00154">
    <property type="entry name" value="ATPASE_E1_E2"/>
    <property type="match status" value="1"/>
</dbReference>
<dbReference type="CDD" id="cd02094">
    <property type="entry name" value="P-type_ATPase_Cu-like"/>
    <property type="match status" value="1"/>
</dbReference>
<dbReference type="GO" id="GO:0005507">
    <property type="term" value="F:copper ion binding"/>
    <property type="evidence" value="ECO:0007669"/>
    <property type="project" value="InterPro"/>
</dbReference>
<organism evidence="18 19">
    <name type="scientific">Aphidius gifuensis</name>
    <name type="common">Parasitoid wasp</name>
    <dbReference type="NCBI Taxonomy" id="684658"/>
    <lineage>
        <taxon>Eukaryota</taxon>
        <taxon>Metazoa</taxon>
        <taxon>Ecdysozoa</taxon>
        <taxon>Arthropoda</taxon>
        <taxon>Hexapoda</taxon>
        <taxon>Insecta</taxon>
        <taxon>Pterygota</taxon>
        <taxon>Neoptera</taxon>
        <taxon>Endopterygota</taxon>
        <taxon>Hymenoptera</taxon>
        <taxon>Apocrita</taxon>
        <taxon>Ichneumonoidea</taxon>
        <taxon>Braconidae</taxon>
        <taxon>Aphidiinae</taxon>
        <taxon>Aphidius</taxon>
    </lineage>
</organism>
<evidence type="ECO:0000256" key="6">
    <source>
        <dbReference type="ARBA" id="ARBA00022737"/>
    </source>
</evidence>
<dbReference type="NCBIfam" id="TIGR01525">
    <property type="entry name" value="ATPase-IB_hvy"/>
    <property type="match status" value="1"/>
</dbReference>
<keyword evidence="8" id="KW-0187">Copper transport</keyword>
<evidence type="ECO:0000256" key="8">
    <source>
        <dbReference type="ARBA" id="ARBA00022796"/>
    </source>
</evidence>
<dbReference type="InterPro" id="IPR044492">
    <property type="entry name" value="P_typ_ATPase_HD_dom"/>
</dbReference>
<evidence type="ECO:0000256" key="13">
    <source>
        <dbReference type="ARBA" id="ARBA00023065"/>
    </source>
</evidence>
<dbReference type="InterPro" id="IPR023299">
    <property type="entry name" value="ATPase_P-typ_cyto_dom_N"/>
</dbReference>
<feature type="transmembrane region" description="Helical" evidence="15">
    <location>
        <begin position="1221"/>
        <end position="1241"/>
    </location>
</feature>
<keyword evidence="13" id="KW-0406">Ion transport</keyword>
<dbReference type="Gene3D" id="3.40.1110.10">
    <property type="entry name" value="Calcium-transporting ATPase, cytoplasmic domain N"/>
    <property type="match status" value="1"/>
</dbReference>
<dbReference type="SUPFAM" id="SSF81653">
    <property type="entry name" value="Calcium ATPase, transduction domain A"/>
    <property type="match status" value="1"/>
</dbReference>
<dbReference type="FunFam" id="3.40.50.1000:FF:000031">
    <property type="entry name" value="Probable copper-transporting ATPase HMA5"/>
    <property type="match status" value="1"/>
</dbReference>
<keyword evidence="11 15" id="KW-1133">Transmembrane helix</keyword>
<dbReference type="GO" id="GO:0005524">
    <property type="term" value="F:ATP binding"/>
    <property type="evidence" value="ECO:0007669"/>
    <property type="project" value="UniProtKB-UniRule"/>
</dbReference>
<dbReference type="GO" id="GO:0140581">
    <property type="term" value="F:P-type monovalent copper transporter activity"/>
    <property type="evidence" value="ECO:0007669"/>
    <property type="project" value="UniProtKB-EC"/>
</dbReference>
<dbReference type="InterPro" id="IPR023214">
    <property type="entry name" value="HAD_sf"/>
</dbReference>
<dbReference type="InterPro" id="IPR006122">
    <property type="entry name" value="HMA_Cu_ion-bd"/>
</dbReference>
<keyword evidence="5 15" id="KW-0479">Metal-binding</keyword>
<dbReference type="InterPro" id="IPR006121">
    <property type="entry name" value="HMA_dom"/>
</dbReference>
<dbReference type="SUPFAM" id="SSF55008">
    <property type="entry name" value="HMA, heavy metal-associated domain"/>
    <property type="match status" value="4"/>
</dbReference>
<dbReference type="InterPro" id="IPR023298">
    <property type="entry name" value="ATPase_P-typ_TM_dom_sf"/>
</dbReference>
<dbReference type="SUPFAM" id="SSF56784">
    <property type="entry name" value="HAD-like"/>
    <property type="match status" value="1"/>
</dbReference>
<dbReference type="Gene3D" id="3.30.70.100">
    <property type="match status" value="4"/>
</dbReference>
<dbReference type="FunFam" id="2.70.150.10:FF:000002">
    <property type="entry name" value="Copper-transporting ATPase 1, putative"/>
    <property type="match status" value="1"/>
</dbReference>
<keyword evidence="7 15" id="KW-0547">Nucleotide-binding</keyword>
<evidence type="ECO:0000256" key="9">
    <source>
        <dbReference type="ARBA" id="ARBA00022840"/>
    </source>
</evidence>
<comment type="caution">
    <text evidence="18">The sequence shown here is derived from an EMBL/GenBank/DDBJ whole genome shotgun (WGS) entry which is preliminary data.</text>
</comment>
<dbReference type="Gene3D" id="3.40.50.1000">
    <property type="entry name" value="HAD superfamily/HAD-like"/>
    <property type="match status" value="1"/>
</dbReference>
<keyword evidence="4 15" id="KW-0812">Transmembrane</keyword>
<evidence type="ECO:0000256" key="7">
    <source>
        <dbReference type="ARBA" id="ARBA00022741"/>
    </source>
</evidence>
<dbReference type="OrthoDB" id="432719at2759"/>
<keyword evidence="19" id="KW-1185">Reference proteome</keyword>
<dbReference type="EC" id="7.2.2.8" evidence="2"/>
<accession>A0A834XJL2</accession>
<proteinExistence type="inferred from homology"/>
<gene>
    <name evidence="18" type="ORF">HCN44_007675</name>
</gene>
<dbReference type="PANTHER" id="PTHR46594:SF4">
    <property type="entry name" value="P-TYPE CATION-TRANSPORTING ATPASE"/>
    <property type="match status" value="1"/>
</dbReference>
<dbReference type="SUPFAM" id="SSF81665">
    <property type="entry name" value="Calcium ATPase, transmembrane domain M"/>
    <property type="match status" value="1"/>
</dbReference>
<evidence type="ECO:0000256" key="2">
    <source>
        <dbReference type="ARBA" id="ARBA00012517"/>
    </source>
</evidence>
<dbReference type="PANTHER" id="PTHR46594">
    <property type="entry name" value="P-TYPE CATION-TRANSPORTING ATPASE"/>
    <property type="match status" value="1"/>
</dbReference>
<evidence type="ECO:0000256" key="16">
    <source>
        <dbReference type="SAM" id="MobiDB-lite"/>
    </source>
</evidence>
<feature type="region of interest" description="Disordered" evidence="16">
    <location>
        <begin position="984"/>
        <end position="1012"/>
    </location>
</feature>
<dbReference type="SFLD" id="SFLDF00027">
    <property type="entry name" value="p-type_atpase"/>
    <property type="match status" value="1"/>
</dbReference>
<keyword evidence="12" id="KW-0186">Copper</keyword>
<keyword evidence="14 15" id="KW-0472">Membrane</keyword>
<evidence type="ECO:0000256" key="4">
    <source>
        <dbReference type="ARBA" id="ARBA00022692"/>
    </source>
</evidence>
<feature type="domain" description="HMA" evidence="17">
    <location>
        <begin position="79"/>
        <end position="145"/>
    </location>
</feature>
<name>A0A834XJL2_APHGI</name>
<comment type="subcellular location">
    <subcellularLocation>
        <location evidence="1">Golgi apparatus</location>
        <location evidence="1">trans-Golgi network membrane</location>
        <topology evidence="1">Multi-pass membrane protein</topology>
    </subcellularLocation>
    <subcellularLocation>
        <location evidence="15">Membrane</location>
    </subcellularLocation>
</comment>
<feature type="domain" description="HMA" evidence="17">
    <location>
        <begin position="158"/>
        <end position="224"/>
    </location>
</feature>
<dbReference type="PROSITE" id="PS50846">
    <property type="entry name" value="HMA_2"/>
    <property type="match status" value="4"/>
</dbReference>
<feature type="domain" description="HMA" evidence="17">
    <location>
        <begin position="346"/>
        <end position="412"/>
    </location>
</feature>
<dbReference type="Pfam" id="PF00702">
    <property type="entry name" value="Hydrolase"/>
    <property type="match status" value="2"/>
</dbReference>
<feature type="transmembrane region" description="Helical" evidence="15">
    <location>
        <begin position="518"/>
        <end position="541"/>
    </location>
</feature>
<dbReference type="Pfam" id="PF00122">
    <property type="entry name" value="E1-E2_ATPase"/>
    <property type="match status" value="1"/>
</dbReference>
<dbReference type="InterPro" id="IPR036163">
    <property type="entry name" value="HMA_dom_sf"/>
</dbReference>
<evidence type="ECO:0000256" key="3">
    <source>
        <dbReference type="ARBA" id="ARBA00022448"/>
    </source>
</evidence>
<dbReference type="EMBL" id="JACMRX010000006">
    <property type="protein sequence ID" value="KAF7988181.1"/>
    <property type="molecule type" value="Genomic_DNA"/>
</dbReference>
<dbReference type="SUPFAM" id="SSF81660">
    <property type="entry name" value="Metal cation-transporting ATPase, ATP-binding domain N"/>
    <property type="match status" value="1"/>
</dbReference>
<dbReference type="Proteomes" id="UP000639338">
    <property type="component" value="Unassembled WGS sequence"/>
</dbReference>
<dbReference type="InterPro" id="IPR008250">
    <property type="entry name" value="ATPase_P-typ_transduc_dom_A_sf"/>
</dbReference>
<dbReference type="InterPro" id="IPR018303">
    <property type="entry name" value="ATPase_P-typ_P_site"/>
</dbReference>
<dbReference type="InterPro" id="IPR017969">
    <property type="entry name" value="Heavy-metal-associated_CS"/>
</dbReference>
<dbReference type="SFLD" id="SFLDG00002">
    <property type="entry name" value="C1.7:_P-type_atpase_like"/>
    <property type="match status" value="1"/>
</dbReference>
<dbReference type="FunFam" id="3.30.70.100:FF:000001">
    <property type="entry name" value="ATPase copper transporting beta"/>
    <property type="match status" value="4"/>
</dbReference>
<dbReference type="InterPro" id="IPR036412">
    <property type="entry name" value="HAD-like_sf"/>
</dbReference>
<evidence type="ECO:0000256" key="11">
    <source>
        <dbReference type="ARBA" id="ARBA00022989"/>
    </source>
</evidence>
<evidence type="ECO:0000259" key="17">
    <source>
        <dbReference type="PROSITE" id="PS50846"/>
    </source>
</evidence>
<dbReference type="InterPro" id="IPR059000">
    <property type="entry name" value="ATPase_P-type_domA"/>
</dbReference>
<dbReference type="InterPro" id="IPR027256">
    <property type="entry name" value="P-typ_ATPase_IB"/>
</dbReference>
<sequence length="1348" mass="148526">MDVIFLPQSIGDSVQIKTISCNNKKVTKYKQNRWESGLRPFKVTDADDDGEFEISTNMVHVPKTPSSTTPTNDDKKITTKCKIKIDGMTCQSCVKNIEKTIIQKNGIKNIKVVLEEKIGYIDYNSNDTSVNNIIDEINNMGFDASIADDDDDDDNLEYKCIINIDGMTCQSCVKSITDVISDKPGVKKISVSLDKKQAFVIYQKDNIKADEIAKFIEEMGFDAFVYEINGKKIMTNNSINNNKQSSNKNNGLIEITNNNNDDDDNDNKYLKCHLYIKGMTCASCVASIERHCKKLYGVESILVALMAAKAEVKYQPDKIRPIDIVSSITNLGFPTTLIDEIGTGEANVELEILGMTCASCVDKIEKSVMQLNGIKTATISLSTQIGKFKYDTSETGPRDIIENINGIGGFTAKLYNSNNISKDYKNYLNQKEEIHKAKKRFYLSLIFGIPSMAIMLYFMVIMSFISDNHDDMCCIIPGLSLENLLLFLLATPVQFFIGWYFHVHAYKAIRHGTTNMDVLISMTTIIAYVYSFIILSVAIIMKETSSPQTFFDTPPMLLTFVSLGRWLEHRSKGKTSEALSKLLSLNATDAVLVKLGKNNEILNERSISIELVQRGDILKVVQGSKIPVDGRVVIGQSSCDESLITGESMPVSKKIGSSVIGGSINKNGPLFIEAIHTGDNTTLSQIVKLVEQAQTSKAPIQQFADKIAGYFVPFVLFFSLATLITWLIIGNIDIEYFILNTQNSMNHHDNHDNYSGRSRQEIILQRAFRCALSVLAIACPCALGLATPTAVMVGTGVGALNGIYIKGAEPLENAHKINCIVFDKTGTLTHGNPIVTKICLFFNKNNTNNKNKLSISKLLGIIGTSEINSEHPIASAIVKFVKETIGSEITGQCKNFQAVAGCGLKCRIDNINSMLLNIKKSDIIINYENQIGDTSANNNNKSRTFNLNNVPIDIIPLNNKKQITNNDNDDDDENYEYHHHLLIDKDQQQYNNNNNNNDKDDDPTTSNDNDSYEVCIGNREWMKRNAILIEPQVDMIMIEQEEKGNTSIIVAINGVLVATINVADTVKPEAHLAIWTLKNMGLDVILLTGDNRKTAASVAKQVGIDKIFAEVLPSHKVAKIRHLQEDKKCVAMVGDGINDSPALAQADVGIAIGTGTDIAAEAADIVIMKHDLLDVVGCLELSRKTVFRIKINFLAASIYNIIGIPMAAGLFGPLGFTLSPWMASAAMSASSVSVLANSLCLKLFKKPTRASLETPEYLAAYKLSLQNNYDDTMTITDLDNTSRVGRGGGDDDSTNLPVRNGSTLSRLFGKTKEEAEDLLLNDDRVGFTVVDFSKGKNDGTNNRHSALS</sequence>
<dbReference type="Gene3D" id="2.70.150.10">
    <property type="entry name" value="Calcium-transporting ATPase, cytoplasmic transduction domain A"/>
    <property type="match status" value="1"/>
</dbReference>
<dbReference type="InterPro" id="IPR001757">
    <property type="entry name" value="P_typ_ATPase"/>
</dbReference>
<reference evidence="18 19" key="1">
    <citation type="submission" date="2020-08" db="EMBL/GenBank/DDBJ databases">
        <title>Aphidius gifuensis genome sequencing and assembly.</title>
        <authorList>
            <person name="Du Z."/>
        </authorList>
    </citation>
    <scope>NUCLEOTIDE SEQUENCE [LARGE SCALE GENOMIC DNA]</scope>
    <source>
        <strain evidence="18">YNYX2018</strain>
        <tissue evidence="18">Adults</tissue>
    </source>
</reference>
<evidence type="ECO:0000256" key="5">
    <source>
        <dbReference type="ARBA" id="ARBA00022723"/>
    </source>
</evidence>
<feature type="domain" description="HMA" evidence="17">
    <location>
        <begin position="270"/>
        <end position="336"/>
    </location>
</feature>
<evidence type="ECO:0000313" key="18">
    <source>
        <dbReference type="EMBL" id="KAF7988181.1"/>
    </source>
</evidence>
<dbReference type="GO" id="GO:0005802">
    <property type="term" value="C:trans-Golgi network"/>
    <property type="evidence" value="ECO:0007669"/>
    <property type="project" value="UniProtKB-ARBA"/>
</dbReference>
<evidence type="ECO:0000256" key="12">
    <source>
        <dbReference type="ARBA" id="ARBA00023008"/>
    </source>
</evidence>
<keyword evidence="6" id="KW-0677">Repeat</keyword>
<dbReference type="CDD" id="cd00371">
    <property type="entry name" value="HMA"/>
    <property type="match status" value="4"/>
</dbReference>
<feature type="transmembrane region" description="Helical" evidence="15">
    <location>
        <begin position="1193"/>
        <end position="1215"/>
    </location>
</feature>
<dbReference type="NCBIfam" id="TIGR01494">
    <property type="entry name" value="ATPase_P-type"/>
    <property type="match status" value="2"/>
</dbReference>